<evidence type="ECO:0000313" key="2">
    <source>
        <dbReference type="Proteomes" id="UP000694918"/>
    </source>
</evidence>
<feature type="region of interest" description="Disordered" evidence="1">
    <location>
        <begin position="1"/>
        <end position="45"/>
    </location>
</feature>
<dbReference type="KEGG" id="peu:105130734"/>
<dbReference type="Gene3D" id="3.30.420.40">
    <property type="match status" value="1"/>
</dbReference>
<dbReference type="Gene3D" id="3.90.640.10">
    <property type="entry name" value="Actin, Chain A, domain 4"/>
    <property type="match status" value="1"/>
</dbReference>
<reference evidence="3" key="1">
    <citation type="submission" date="2025-08" db="UniProtKB">
        <authorList>
            <consortium name="RefSeq"/>
        </authorList>
    </citation>
    <scope>IDENTIFICATION</scope>
</reference>
<keyword evidence="2" id="KW-1185">Reference proteome</keyword>
<evidence type="ECO:0000313" key="3">
    <source>
        <dbReference type="RefSeq" id="XP_011031726.1"/>
    </source>
</evidence>
<gene>
    <name evidence="3" type="primary">LOC105130734</name>
</gene>
<dbReference type="Pfam" id="PF00022">
    <property type="entry name" value="Actin"/>
    <property type="match status" value="1"/>
</dbReference>
<dbReference type="InterPro" id="IPR043129">
    <property type="entry name" value="ATPase_NBD"/>
</dbReference>
<evidence type="ECO:0000256" key="1">
    <source>
        <dbReference type="SAM" id="MobiDB-lite"/>
    </source>
</evidence>
<dbReference type="SUPFAM" id="SSF53067">
    <property type="entry name" value="Actin-like ATPase domain"/>
    <property type="match status" value="1"/>
</dbReference>
<proteinExistence type="predicted"/>
<dbReference type="AlphaFoldDB" id="A0AAJ6UM91"/>
<dbReference type="RefSeq" id="XP_011031726.1">
    <property type="nucleotide sequence ID" value="XM_011033424.1"/>
</dbReference>
<dbReference type="Proteomes" id="UP000694918">
    <property type="component" value="Unplaced"/>
</dbReference>
<name>A0AAJ6UM91_POPEU</name>
<organism evidence="2 3">
    <name type="scientific">Populus euphratica</name>
    <name type="common">Euphrates poplar</name>
    <dbReference type="NCBI Taxonomy" id="75702"/>
    <lineage>
        <taxon>Eukaryota</taxon>
        <taxon>Viridiplantae</taxon>
        <taxon>Streptophyta</taxon>
        <taxon>Embryophyta</taxon>
        <taxon>Tracheophyta</taxon>
        <taxon>Spermatophyta</taxon>
        <taxon>Magnoliopsida</taxon>
        <taxon>eudicotyledons</taxon>
        <taxon>Gunneridae</taxon>
        <taxon>Pentapetalae</taxon>
        <taxon>rosids</taxon>
        <taxon>fabids</taxon>
        <taxon>Malpighiales</taxon>
        <taxon>Salicaceae</taxon>
        <taxon>Saliceae</taxon>
        <taxon>Populus</taxon>
    </lineage>
</organism>
<dbReference type="InterPro" id="IPR004000">
    <property type="entry name" value="Actin"/>
</dbReference>
<feature type="compositionally biased region" description="Acidic residues" evidence="1">
    <location>
        <begin position="1"/>
        <end position="17"/>
    </location>
</feature>
<accession>A0AAJ6UM91</accession>
<dbReference type="GeneID" id="105130734"/>
<dbReference type="PANTHER" id="PTHR11937">
    <property type="entry name" value="ACTIN"/>
    <property type="match status" value="1"/>
</dbReference>
<sequence>MSKDNDDDDKGLDEDGTELACVSSRLQKPEPGPSQPAADVPHSRPLTKEDFQVLLGVERFRCPEILFHPNLVGIDQAGLYEKAGVSIRRLPSKDQVLEERLTSSILLTGGSCLYPGLSERLEAVYDLALWITYKGGQSIGSCS</sequence>
<protein>
    <submittedName>
        <fullName evidence="3">Actin-related protein 5-like</fullName>
    </submittedName>
</protein>